<evidence type="ECO:0000313" key="1">
    <source>
        <dbReference type="EMBL" id="MBD3141938.1"/>
    </source>
</evidence>
<keyword evidence="2" id="KW-1185">Reference proteome</keyword>
<dbReference type="RefSeq" id="WP_191049780.1">
    <property type="nucleotide sequence ID" value="NZ_JACXRZ010000002.1"/>
</dbReference>
<organism evidence="1 2">
    <name type="scientific">Microbispora bryophytorum subsp. camponoti</name>
    <dbReference type="NCBI Taxonomy" id="1677852"/>
    <lineage>
        <taxon>Bacteria</taxon>
        <taxon>Bacillati</taxon>
        <taxon>Actinomycetota</taxon>
        <taxon>Actinomycetes</taxon>
        <taxon>Streptosporangiales</taxon>
        <taxon>Streptosporangiaceae</taxon>
        <taxon>Microbispora</taxon>
    </lineage>
</organism>
<reference evidence="1 2" key="1">
    <citation type="submission" date="2020-09" db="EMBL/GenBank/DDBJ databases">
        <title>Actinomycete isolated from the Camponotus japonicus Mayr.</title>
        <authorList>
            <person name="Gong X."/>
        </authorList>
    </citation>
    <scope>NUCLEOTIDE SEQUENCE [LARGE SCALE GENOMIC DNA]</scope>
    <source>
        <strain evidence="1 2">2C-HV3</strain>
    </source>
</reference>
<accession>A0ABR8L0D0</accession>
<name>A0ABR8L0D0_9ACTN</name>
<gene>
    <name evidence="1" type="ORF">IEQ31_01855</name>
</gene>
<proteinExistence type="predicted"/>
<dbReference type="EMBL" id="JACXRZ010000002">
    <property type="protein sequence ID" value="MBD3141938.1"/>
    <property type="molecule type" value="Genomic_DNA"/>
</dbReference>
<dbReference type="Proteomes" id="UP000653231">
    <property type="component" value="Unassembled WGS sequence"/>
</dbReference>
<sequence>MAGPASRISAGAFQAMTPVVVAASGEEREAEVRELKKVLRGYLAPLDG</sequence>
<comment type="caution">
    <text evidence="1">The sequence shown here is derived from an EMBL/GenBank/DDBJ whole genome shotgun (WGS) entry which is preliminary data.</text>
</comment>
<evidence type="ECO:0000313" key="2">
    <source>
        <dbReference type="Proteomes" id="UP000653231"/>
    </source>
</evidence>
<protein>
    <submittedName>
        <fullName evidence="1">Uncharacterized protein</fullName>
    </submittedName>
</protein>